<keyword evidence="3" id="KW-0732">Signal</keyword>
<reference evidence="4" key="1">
    <citation type="submission" date="2016-12" db="EMBL/GenBank/DDBJ databases">
        <title>Genome sequence of Streptomyces antioxidans MUSC 164.</title>
        <authorList>
            <person name="Lee L.-H."/>
            <person name="Ser H.-L."/>
        </authorList>
    </citation>
    <scope>NUCLEOTIDE SEQUENCE [LARGE SCALE GENOMIC DNA]</scope>
    <source>
        <strain evidence="4">MUSC 164</strain>
    </source>
</reference>
<evidence type="ECO:0000313" key="5">
    <source>
        <dbReference type="Proteomes" id="UP000033615"/>
    </source>
</evidence>
<dbReference type="RefSeq" id="WP_046084499.1">
    <property type="nucleotide sequence ID" value="NZ_LAKD02000001.1"/>
</dbReference>
<dbReference type="EMBL" id="LAKD02000001">
    <property type="protein sequence ID" value="OPF84593.1"/>
    <property type="molecule type" value="Genomic_DNA"/>
</dbReference>
<organism evidence="4 5">
    <name type="scientific">Streptomyces antioxidans</name>
    <dbReference type="NCBI Taxonomy" id="1507734"/>
    <lineage>
        <taxon>Bacteria</taxon>
        <taxon>Bacillati</taxon>
        <taxon>Actinomycetota</taxon>
        <taxon>Actinomycetes</taxon>
        <taxon>Kitasatosporales</taxon>
        <taxon>Streptomycetaceae</taxon>
        <taxon>Streptomyces</taxon>
    </lineage>
</organism>
<evidence type="ECO:0008006" key="6">
    <source>
        <dbReference type="Google" id="ProtNLM"/>
    </source>
</evidence>
<dbReference type="Gene3D" id="2.60.40.20">
    <property type="entry name" value="Alpha-amylase inhibitor"/>
    <property type="match status" value="1"/>
</dbReference>
<dbReference type="GO" id="GO:0015066">
    <property type="term" value="F:alpha-amylase inhibitor activity"/>
    <property type="evidence" value="ECO:0007669"/>
    <property type="project" value="UniProtKB-KW"/>
</dbReference>
<proteinExistence type="predicted"/>
<comment type="caution">
    <text evidence="4">The sequence shown here is derived from an EMBL/GenBank/DDBJ whole genome shotgun (WGS) entry which is preliminary data.</text>
</comment>
<dbReference type="InterPro" id="IPR036379">
    <property type="entry name" value="A-amylase_inhib_sf"/>
</dbReference>
<feature type="signal peptide" evidence="3">
    <location>
        <begin position="1"/>
        <end position="27"/>
    </location>
</feature>
<dbReference type="SMART" id="SM00783">
    <property type="entry name" value="A_amylase_inhib"/>
    <property type="match status" value="1"/>
</dbReference>
<evidence type="ECO:0000256" key="3">
    <source>
        <dbReference type="SAM" id="SignalP"/>
    </source>
</evidence>
<dbReference type="Pfam" id="PF01356">
    <property type="entry name" value="A_amylase_inhib"/>
    <property type="match status" value="1"/>
</dbReference>
<sequence>MKRLAAAAGAALGGLALVAATQAAAQAAPAAAEAAAPSCVKADVTYLVSIFVDLTNDCSTTQKVKVDYDRDYFSPCFTLEPGGTASHSASVVYASRYEGLVTC</sequence>
<keyword evidence="2" id="KW-1015">Disulfide bond</keyword>
<name>A0A1V4DD88_9ACTN</name>
<keyword evidence="1" id="KW-0022">Alpha-amylase inhibitor</keyword>
<accession>A0A1V4DD88</accession>
<dbReference type="AlphaFoldDB" id="A0A1V4DD88"/>
<evidence type="ECO:0000256" key="2">
    <source>
        <dbReference type="ARBA" id="ARBA00023157"/>
    </source>
</evidence>
<feature type="chain" id="PRO_5010715023" description="Alpha-amylase" evidence="3">
    <location>
        <begin position="28"/>
        <end position="103"/>
    </location>
</feature>
<evidence type="ECO:0000256" key="1">
    <source>
        <dbReference type="ARBA" id="ARBA00022579"/>
    </source>
</evidence>
<dbReference type="InterPro" id="IPR000833">
    <property type="entry name" value="A-amylase_inhib"/>
</dbReference>
<dbReference type="SUPFAM" id="SSF49498">
    <property type="entry name" value="alpha-Amylase inhibitor tendamistat"/>
    <property type="match status" value="1"/>
</dbReference>
<keyword evidence="5" id="KW-1185">Reference proteome</keyword>
<protein>
    <recommendedName>
        <fullName evidence="6">Alpha-amylase</fullName>
    </recommendedName>
</protein>
<gene>
    <name evidence="4" type="ORF">VT50_0200705</name>
</gene>
<dbReference type="Proteomes" id="UP000033615">
    <property type="component" value="Unassembled WGS sequence"/>
</dbReference>
<evidence type="ECO:0000313" key="4">
    <source>
        <dbReference type="EMBL" id="OPF84593.1"/>
    </source>
</evidence>